<dbReference type="InterPro" id="IPR032859">
    <property type="entry name" value="KH_dom-like"/>
</dbReference>
<gene>
    <name evidence="8 13" type="primary">der</name>
    <name evidence="13" type="ORF">QSG27_12145</name>
</gene>
<keyword evidence="3 8" id="KW-0690">Ribosome biogenesis</keyword>
<feature type="compositionally biased region" description="Acidic residues" evidence="11">
    <location>
        <begin position="181"/>
        <end position="194"/>
    </location>
</feature>
<evidence type="ECO:0000256" key="4">
    <source>
        <dbReference type="ARBA" id="ARBA00022737"/>
    </source>
</evidence>
<comment type="caution">
    <text evidence="13">The sequence shown here is derived from an EMBL/GenBank/DDBJ whole genome shotgun (WGS) entry which is preliminary data.</text>
</comment>
<sequence length="467" mass="51470">MSFTVALVGRPNVGKSTLFNRLAGKKLALVDDTPGVTRDWRSAPARVGGLSFTVVDTAGLEDVTDDSLEARMRRQTERALERADVALFIVDARAGITPLDRHFAALLRKGKTPVVLVANKAEGKAGMPGLYEAFELGLGEPIPLSAEHGEGMADLVQALLPYAPPEPEEAEFTPAPAKGEGEEELPVGDQPETDEERARPIQIAIVGRPNVGKSTLLNALIGEERVLTGPEAGMTRDAISVDWEWRGRKFRLVDTAGMRKRARVDAKVEKLAVADALRVVRMAQVVLLVVDANQILDKQDLTIARMVVEEGRALVIALNKWDAVDDRAMALRQVEDKLQAALAQIKGVEVVTISALQGRKLDTLLDSILSTYGQWNRRIPTAQLNRWIEGVLDHHPPPLVEGRRIKIRYATQVKTRPPTVALFVNKPLDLPESYQRYLIAHLRETFELPGVPVRLLLRKQKNPFADD</sequence>
<evidence type="ECO:0000256" key="3">
    <source>
        <dbReference type="ARBA" id="ARBA00022517"/>
    </source>
</evidence>
<dbReference type="InterPro" id="IPR006073">
    <property type="entry name" value="GTP-bd"/>
</dbReference>
<dbReference type="InterPro" id="IPR027417">
    <property type="entry name" value="P-loop_NTPase"/>
</dbReference>
<feature type="domain" description="EngA-type G" evidence="12">
    <location>
        <begin position="201"/>
        <end position="376"/>
    </location>
</feature>
<comment type="function">
    <text evidence="8 10">GTPase that plays an essential role in the late steps of ribosome biogenesis.</text>
</comment>
<comment type="similarity">
    <text evidence="1 8 9 10">Belongs to the TRAFAC class TrmE-Era-EngA-EngB-Septin-like GTPase superfamily. EngA (Der) GTPase family.</text>
</comment>
<evidence type="ECO:0000256" key="6">
    <source>
        <dbReference type="ARBA" id="ARBA00023134"/>
    </source>
</evidence>
<dbReference type="InterPro" id="IPR005225">
    <property type="entry name" value="Small_GTP-bd"/>
</dbReference>
<evidence type="ECO:0000256" key="1">
    <source>
        <dbReference type="ARBA" id="ARBA00008279"/>
    </source>
</evidence>
<evidence type="ECO:0000256" key="11">
    <source>
        <dbReference type="SAM" id="MobiDB-lite"/>
    </source>
</evidence>
<dbReference type="Pfam" id="PF01926">
    <property type="entry name" value="MMR_HSR1"/>
    <property type="match status" value="2"/>
</dbReference>
<evidence type="ECO:0000256" key="8">
    <source>
        <dbReference type="HAMAP-Rule" id="MF_00195"/>
    </source>
</evidence>
<organism evidence="13 14">
    <name type="scientific">Azospirillum isscasi</name>
    <dbReference type="NCBI Taxonomy" id="3053926"/>
    <lineage>
        <taxon>Bacteria</taxon>
        <taxon>Pseudomonadati</taxon>
        <taxon>Pseudomonadota</taxon>
        <taxon>Alphaproteobacteria</taxon>
        <taxon>Rhodospirillales</taxon>
        <taxon>Azospirillaceae</taxon>
        <taxon>Azospirillum</taxon>
    </lineage>
</organism>
<dbReference type="CDD" id="cd01895">
    <property type="entry name" value="EngA2"/>
    <property type="match status" value="1"/>
</dbReference>
<feature type="binding site" evidence="8">
    <location>
        <begin position="207"/>
        <end position="214"/>
    </location>
    <ligand>
        <name>GTP</name>
        <dbReference type="ChEBI" id="CHEBI:37565"/>
        <label>2</label>
    </ligand>
</feature>
<dbReference type="Gene3D" id="3.40.50.300">
    <property type="entry name" value="P-loop containing nucleotide triphosphate hydrolases"/>
    <property type="match status" value="2"/>
</dbReference>
<dbReference type="InterPro" id="IPR003593">
    <property type="entry name" value="AAA+_ATPase"/>
</dbReference>
<dbReference type="SMART" id="SM00382">
    <property type="entry name" value="AAA"/>
    <property type="match status" value="2"/>
</dbReference>
<evidence type="ECO:0000313" key="13">
    <source>
        <dbReference type="EMBL" id="MDQ2103441.1"/>
    </source>
</evidence>
<dbReference type="PANTHER" id="PTHR43834">
    <property type="entry name" value="GTPASE DER"/>
    <property type="match status" value="1"/>
</dbReference>
<dbReference type="GO" id="GO:0016787">
    <property type="term" value="F:hydrolase activity"/>
    <property type="evidence" value="ECO:0007669"/>
    <property type="project" value="UniProtKB-KW"/>
</dbReference>
<dbReference type="InterPro" id="IPR015946">
    <property type="entry name" value="KH_dom-like_a/b"/>
</dbReference>
<dbReference type="PIRSF" id="PIRSF006485">
    <property type="entry name" value="GTP-binding_EngA"/>
    <property type="match status" value="1"/>
</dbReference>
<dbReference type="RefSeq" id="WP_306706427.1">
    <property type="nucleotide sequence ID" value="NZ_JAUJFI010000049.1"/>
</dbReference>
<dbReference type="Gene3D" id="3.30.300.20">
    <property type="match status" value="1"/>
</dbReference>
<feature type="binding site" evidence="8">
    <location>
        <begin position="254"/>
        <end position="258"/>
    </location>
    <ligand>
        <name>GTP</name>
        <dbReference type="ChEBI" id="CHEBI:37565"/>
        <label>2</label>
    </ligand>
</feature>
<dbReference type="NCBIfam" id="TIGR03594">
    <property type="entry name" value="GTPase_EngA"/>
    <property type="match status" value="1"/>
</dbReference>
<evidence type="ECO:0000259" key="12">
    <source>
        <dbReference type="PROSITE" id="PS51712"/>
    </source>
</evidence>
<proteinExistence type="inferred from homology"/>
<evidence type="ECO:0000256" key="5">
    <source>
        <dbReference type="ARBA" id="ARBA00022741"/>
    </source>
</evidence>
<comment type="subunit">
    <text evidence="8">Associates with the 50S ribosomal subunit.</text>
</comment>
<protein>
    <recommendedName>
        <fullName evidence="2 8">GTPase Der</fullName>
    </recommendedName>
    <alternativeName>
        <fullName evidence="7 8">GTP-binding protein EngA</fullName>
    </alternativeName>
</protein>
<dbReference type="EMBL" id="JAUJFI010000049">
    <property type="protein sequence ID" value="MDQ2103441.1"/>
    <property type="molecule type" value="Genomic_DNA"/>
</dbReference>
<dbReference type="PROSITE" id="PS51712">
    <property type="entry name" value="G_ENGA"/>
    <property type="match status" value="2"/>
</dbReference>
<keyword evidence="14" id="KW-1185">Reference proteome</keyword>
<dbReference type="HAMAP" id="MF_00195">
    <property type="entry name" value="GTPase_Der"/>
    <property type="match status" value="1"/>
</dbReference>
<dbReference type="Pfam" id="PF14714">
    <property type="entry name" value="KH_dom-like"/>
    <property type="match status" value="1"/>
</dbReference>
<dbReference type="PANTHER" id="PTHR43834:SF6">
    <property type="entry name" value="GTPASE DER"/>
    <property type="match status" value="1"/>
</dbReference>
<evidence type="ECO:0000256" key="9">
    <source>
        <dbReference type="PROSITE-ProRule" id="PRU01049"/>
    </source>
</evidence>
<feature type="domain" description="EngA-type G" evidence="12">
    <location>
        <begin position="3"/>
        <end position="167"/>
    </location>
</feature>
<dbReference type="SUPFAM" id="SSF52540">
    <property type="entry name" value="P-loop containing nucleoside triphosphate hydrolases"/>
    <property type="match status" value="2"/>
</dbReference>
<keyword evidence="5 8" id="KW-0547">Nucleotide-binding</keyword>
<evidence type="ECO:0000256" key="10">
    <source>
        <dbReference type="RuleBase" id="RU004481"/>
    </source>
</evidence>
<feature type="binding site" evidence="8">
    <location>
        <begin position="319"/>
        <end position="322"/>
    </location>
    <ligand>
        <name>GTP</name>
        <dbReference type="ChEBI" id="CHEBI:37565"/>
        <label>2</label>
    </ligand>
</feature>
<dbReference type="CDD" id="cd01894">
    <property type="entry name" value="EngA1"/>
    <property type="match status" value="1"/>
</dbReference>
<name>A0ABU0WGU7_9PROT</name>
<accession>A0ABU0WGU7</accession>
<keyword evidence="6 8" id="KW-0342">GTP-binding</keyword>
<dbReference type="InterPro" id="IPR031166">
    <property type="entry name" value="G_ENGA"/>
</dbReference>
<feature type="region of interest" description="Disordered" evidence="11">
    <location>
        <begin position="165"/>
        <end position="194"/>
    </location>
</feature>
<evidence type="ECO:0000256" key="2">
    <source>
        <dbReference type="ARBA" id="ARBA00020953"/>
    </source>
</evidence>
<evidence type="ECO:0000313" key="14">
    <source>
        <dbReference type="Proteomes" id="UP001227317"/>
    </source>
</evidence>
<dbReference type="NCBIfam" id="TIGR00231">
    <property type="entry name" value="small_GTP"/>
    <property type="match status" value="2"/>
</dbReference>
<evidence type="ECO:0000256" key="7">
    <source>
        <dbReference type="ARBA" id="ARBA00032345"/>
    </source>
</evidence>
<dbReference type="Proteomes" id="UP001227317">
    <property type="component" value="Unassembled WGS sequence"/>
</dbReference>
<keyword evidence="13" id="KW-0378">Hydrolase</keyword>
<dbReference type="InterPro" id="IPR016484">
    <property type="entry name" value="GTPase_Der"/>
</dbReference>
<keyword evidence="4 10" id="KW-0677">Repeat</keyword>
<dbReference type="PRINTS" id="PR00326">
    <property type="entry name" value="GTP1OBG"/>
</dbReference>
<feature type="binding site" evidence="8">
    <location>
        <begin position="119"/>
        <end position="122"/>
    </location>
    <ligand>
        <name>GTP</name>
        <dbReference type="ChEBI" id="CHEBI:37565"/>
        <label>1</label>
    </ligand>
</feature>
<feature type="binding site" evidence="8">
    <location>
        <begin position="9"/>
        <end position="16"/>
    </location>
    <ligand>
        <name>GTP</name>
        <dbReference type="ChEBI" id="CHEBI:37565"/>
        <label>1</label>
    </ligand>
</feature>
<feature type="binding site" evidence="8">
    <location>
        <begin position="56"/>
        <end position="60"/>
    </location>
    <ligand>
        <name>GTP</name>
        <dbReference type="ChEBI" id="CHEBI:37565"/>
        <label>1</label>
    </ligand>
</feature>
<reference evidence="13 14" key="1">
    <citation type="submission" date="2023-06" db="EMBL/GenBank/DDBJ databases">
        <title>Azospirillum isscasensis sp.nov, a bacterium isolated from rhizosphere soil of rice.</title>
        <authorList>
            <person name="Wang H."/>
        </authorList>
    </citation>
    <scope>NUCLEOTIDE SEQUENCE [LARGE SCALE GENOMIC DNA]</scope>
    <source>
        <strain evidence="13 14">C340-1</strain>
    </source>
</reference>